<sequence>MRKLTDAAHNQAVLAAQQAELDRIRTLREAAAASRDPAQWPPNMIYNPLVPFAPPDDDPGDYQRPAYYPFEPRPLTGGPMHQSFSRTIRHMVRKTSNAREAGGKNDVPSLDRARIALCGRTVRQGASFRLDSDLLFFNFADTDTAEDVLPSDEEDAGAEPIDTADDGLPSDEEDAGAEPTDTVDD</sequence>
<proteinExistence type="predicted"/>
<dbReference type="Proteomes" id="UP000077266">
    <property type="component" value="Unassembled WGS sequence"/>
</dbReference>
<organism evidence="2 3">
    <name type="scientific">Exidia glandulosa HHB12029</name>
    <dbReference type="NCBI Taxonomy" id="1314781"/>
    <lineage>
        <taxon>Eukaryota</taxon>
        <taxon>Fungi</taxon>
        <taxon>Dikarya</taxon>
        <taxon>Basidiomycota</taxon>
        <taxon>Agaricomycotina</taxon>
        <taxon>Agaricomycetes</taxon>
        <taxon>Auriculariales</taxon>
        <taxon>Exidiaceae</taxon>
        <taxon>Exidia</taxon>
    </lineage>
</organism>
<evidence type="ECO:0000313" key="3">
    <source>
        <dbReference type="Proteomes" id="UP000077266"/>
    </source>
</evidence>
<dbReference type="AlphaFoldDB" id="A0A165B2N6"/>
<protein>
    <submittedName>
        <fullName evidence="2">Uncharacterized protein</fullName>
    </submittedName>
</protein>
<feature type="region of interest" description="Disordered" evidence="1">
    <location>
        <begin position="146"/>
        <end position="185"/>
    </location>
</feature>
<reference evidence="2 3" key="1">
    <citation type="journal article" date="2016" name="Mol. Biol. Evol.">
        <title>Comparative Genomics of Early-Diverging Mushroom-Forming Fungi Provides Insights into the Origins of Lignocellulose Decay Capabilities.</title>
        <authorList>
            <person name="Nagy L.G."/>
            <person name="Riley R."/>
            <person name="Tritt A."/>
            <person name="Adam C."/>
            <person name="Daum C."/>
            <person name="Floudas D."/>
            <person name="Sun H."/>
            <person name="Yadav J.S."/>
            <person name="Pangilinan J."/>
            <person name="Larsson K.H."/>
            <person name="Matsuura K."/>
            <person name="Barry K."/>
            <person name="Labutti K."/>
            <person name="Kuo R."/>
            <person name="Ohm R.A."/>
            <person name="Bhattacharya S.S."/>
            <person name="Shirouzu T."/>
            <person name="Yoshinaga Y."/>
            <person name="Martin F.M."/>
            <person name="Grigoriev I.V."/>
            <person name="Hibbett D.S."/>
        </authorList>
    </citation>
    <scope>NUCLEOTIDE SEQUENCE [LARGE SCALE GENOMIC DNA]</scope>
    <source>
        <strain evidence="2 3">HHB12029</strain>
    </source>
</reference>
<dbReference type="EMBL" id="KV426574">
    <property type="protein sequence ID" value="KZV79708.1"/>
    <property type="molecule type" value="Genomic_DNA"/>
</dbReference>
<accession>A0A165B2N6</accession>
<keyword evidence="3" id="KW-1185">Reference proteome</keyword>
<evidence type="ECO:0000256" key="1">
    <source>
        <dbReference type="SAM" id="MobiDB-lite"/>
    </source>
</evidence>
<evidence type="ECO:0000313" key="2">
    <source>
        <dbReference type="EMBL" id="KZV79708.1"/>
    </source>
</evidence>
<dbReference type="InParanoid" id="A0A165B2N6"/>
<feature type="non-terminal residue" evidence="2">
    <location>
        <position position="185"/>
    </location>
</feature>
<gene>
    <name evidence="2" type="ORF">EXIGLDRAFT_781942</name>
</gene>
<name>A0A165B2N6_EXIGL</name>